<gene>
    <name evidence="2" type="ORF">ACFQV2_23035</name>
</gene>
<reference evidence="3" key="1">
    <citation type="journal article" date="2019" name="Int. J. Syst. Evol. Microbiol.">
        <title>The Global Catalogue of Microorganisms (GCM) 10K type strain sequencing project: providing services to taxonomists for standard genome sequencing and annotation.</title>
        <authorList>
            <consortium name="The Broad Institute Genomics Platform"/>
            <consortium name="The Broad Institute Genome Sequencing Center for Infectious Disease"/>
            <person name="Wu L."/>
            <person name="Ma J."/>
        </authorList>
    </citation>
    <scope>NUCLEOTIDE SEQUENCE [LARGE SCALE GENOMIC DNA]</scope>
    <source>
        <strain evidence="3">JCM 17695</strain>
    </source>
</reference>
<feature type="region of interest" description="Disordered" evidence="1">
    <location>
        <begin position="1"/>
        <end position="65"/>
    </location>
</feature>
<protein>
    <submittedName>
        <fullName evidence="2">Uncharacterized protein</fullName>
    </submittedName>
</protein>
<accession>A0ABW2TQ52</accession>
<keyword evidence="3" id="KW-1185">Reference proteome</keyword>
<dbReference type="EMBL" id="JBHTEY010000004">
    <property type="protein sequence ID" value="MFC7615930.1"/>
    <property type="molecule type" value="Genomic_DNA"/>
</dbReference>
<sequence>MRVDEPRHHPRAAQVDPPRRGRSTTASSTPTTRPRHTPMAEAVGWAGSMVSARTPVISKSSTRPG</sequence>
<name>A0ABW2TQ52_9PSEU</name>
<evidence type="ECO:0000313" key="2">
    <source>
        <dbReference type="EMBL" id="MFC7615930.1"/>
    </source>
</evidence>
<feature type="compositionally biased region" description="Low complexity" evidence="1">
    <location>
        <begin position="23"/>
        <end position="32"/>
    </location>
</feature>
<evidence type="ECO:0000313" key="3">
    <source>
        <dbReference type="Proteomes" id="UP001596512"/>
    </source>
</evidence>
<proteinExistence type="predicted"/>
<comment type="caution">
    <text evidence="2">The sequence shown here is derived from an EMBL/GenBank/DDBJ whole genome shotgun (WGS) entry which is preliminary data.</text>
</comment>
<dbReference type="Proteomes" id="UP001596512">
    <property type="component" value="Unassembled WGS sequence"/>
</dbReference>
<evidence type="ECO:0000256" key="1">
    <source>
        <dbReference type="SAM" id="MobiDB-lite"/>
    </source>
</evidence>
<organism evidence="2 3">
    <name type="scientific">Actinokineospora soli</name>
    <dbReference type="NCBI Taxonomy" id="1048753"/>
    <lineage>
        <taxon>Bacteria</taxon>
        <taxon>Bacillati</taxon>
        <taxon>Actinomycetota</taxon>
        <taxon>Actinomycetes</taxon>
        <taxon>Pseudonocardiales</taxon>
        <taxon>Pseudonocardiaceae</taxon>
        <taxon>Actinokineospora</taxon>
    </lineage>
</organism>